<protein>
    <submittedName>
        <fullName evidence="1">G protein-coupled receptor 142</fullName>
    </submittedName>
</protein>
<keyword evidence="1" id="KW-0675">Receptor</keyword>
<evidence type="ECO:0000313" key="1">
    <source>
        <dbReference type="EMBL" id="SBP76729.1"/>
    </source>
</evidence>
<sequence>AGHSAALCGTSCCSEGGPWTLTGLCPNNRLRPTPPSPRCAVGTTNARSETQSLCHLTEQESLHDLMITSSINLKHPPSHGPGALWTLGTKPCVPGTTVDGSQSDCIGLTGTQLMVFVFCDLDLFVR</sequence>
<accession>A0A1A8CAS4</accession>
<reference evidence="1" key="2">
    <citation type="submission" date="2016-06" db="EMBL/GenBank/DDBJ databases">
        <title>The genome of a short-lived fish provides insights into sex chromosome evolution and the genetic control of aging.</title>
        <authorList>
            <person name="Reichwald K."/>
            <person name="Felder M."/>
            <person name="Petzold A."/>
            <person name="Koch P."/>
            <person name="Groth M."/>
            <person name="Platzer M."/>
        </authorList>
    </citation>
    <scope>NUCLEOTIDE SEQUENCE</scope>
    <source>
        <tissue evidence="1">Brain</tissue>
    </source>
</reference>
<reference evidence="1" key="1">
    <citation type="submission" date="2016-05" db="EMBL/GenBank/DDBJ databases">
        <authorList>
            <person name="Lavstsen T."/>
            <person name="Jespersen J.S."/>
        </authorList>
    </citation>
    <scope>NUCLEOTIDE SEQUENCE</scope>
    <source>
        <tissue evidence="1">Brain</tissue>
    </source>
</reference>
<organism evidence="1">
    <name type="scientific">Nothobranchius kadleci</name>
    <name type="common">African annual killifish</name>
    <dbReference type="NCBI Taxonomy" id="1051664"/>
    <lineage>
        <taxon>Eukaryota</taxon>
        <taxon>Metazoa</taxon>
        <taxon>Chordata</taxon>
        <taxon>Craniata</taxon>
        <taxon>Vertebrata</taxon>
        <taxon>Euteleostomi</taxon>
        <taxon>Actinopterygii</taxon>
        <taxon>Neopterygii</taxon>
        <taxon>Teleostei</taxon>
        <taxon>Neoteleostei</taxon>
        <taxon>Acanthomorphata</taxon>
        <taxon>Ovalentaria</taxon>
        <taxon>Atherinomorphae</taxon>
        <taxon>Cyprinodontiformes</taxon>
        <taxon>Nothobranchiidae</taxon>
        <taxon>Nothobranchius</taxon>
    </lineage>
</organism>
<gene>
    <name evidence="1" type="primary">GPR142</name>
</gene>
<dbReference type="EMBL" id="HADZ01012788">
    <property type="protein sequence ID" value="SBP76729.1"/>
    <property type="molecule type" value="Transcribed_RNA"/>
</dbReference>
<feature type="non-terminal residue" evidence="1">
    <location>
        <position position="1"/>
    </location>
</feature>
<name>A0A1A8CAS4_NOTKA</name>
<dbReference type="AlphaFoldDB" id="A0A1A8CAS4"/>
<proteinExistence type="predicted"/>